<dbReference type="EMBL" id="FOOT01000006">
    <property type="protein sequence ID" value="SFH15077.1"/>
    <property type="molecule type" value="Genomic_DNA"/>
</dbReference>
<gene>
    <name evidence="1" type="ORF">SAMN05421739_106156</name>
</gene>
<keyword evidence="2" id="KW-1185">Reference proteome</keyword>
<organism evidence="1 2">
    <name type="scientific">Pontibacter chinhatensis</name>
    <dbReference type="NCBI Taxonomy" id="1436961"/>
    <lineage>
        <taxon>Bacteria</taxon>
        <taxon>Pseudomonadati</taxon>
        <taxon>Bacteroidota</taxon>
        <taxon>Cytophagia</taxon>
        <taxon>Cytophagales</taxon>
        <taxon>Hymenobacteraceae</taxon>
        <taxon>Pontibacter</taxon>
    </lineage>
</organism>
<protein>
    <submittedName>
        <fullName evidence="1">Uncharacterized protein</fullName>
    </submittedName>
</protein>
<dbReference type="Proteomes" id="UP000198724">
    <property type="component" value="Unassembled WGS sequence"/>
</dbReference>
<evidence type="ECO:0000313" key="2">
    <source>
        <dbReference type="Proteomes" id="UP000198724"/>
    </source>
</evidence>
<accession>A0A1I2XPP8</accession>
<dbReference type="AlphaFoldDB" id="A0A1I2XPP8"/>
<sequence>MLEPFKQFICDTCAGIIEKPEVGWVEWLCYYDEQKGKLINKNFRICHHETRCMILADHHHVSDNHLNNMLKDNSMVIQLYGMLDPEPNVNPQQSKGVKVEDIGETVEFLRRLTLPYYEEARQYWSEEIADGYISEANEISPYFPHNLKSIIERYSR</sequence>
<reference evidence="2" key="1">
    <citation type="submission" date="2016-10" db="EMBL/GenBank/DDBJ databases">
        <authorList>
            <person name="Varghese N."/>
            <person name="Submissions S."/>
        </authorList>
    </citation>
    <scope>NUCLEOTIDE SEQUENCE [LARGE SCALE GENOMIC DNA]</scope>
    <source>
        <strain evidence="2">LP51</strain>
    </source>
</reference>
<dbReference type="RefSeq" id="WP_092104134.1">
    <property type="nucleotide sequence ID" value="NZ_FOOT01000006.1"/>
</dbReference>
<proteinExistence type="predicted"/>
<name>A0A1I2XPP8_9BACT</name>
<dbReference type="OrthoDB" id="1494490at2"/>
<evidence type="ECO:0000313" key="1">
    <source>
        <dbReference type="EMBL" id="SFH15077.1"/>
    </source>
</evidence>